<dbReference type="Gene3D" id="1.10.30.10">
    <property type="entry name" value="High mobility group box domain"/>
    <property type="match status" value="1"/>
</dbReference>
<keyword evidence="5" id="KW-0112">Calmodulin-binding</keyword>
<evidence type="ECO:0000313" key="16">
    <source>
        <dbReference type="Proteomes" id="UP001152888"/>
    </source>
</evidence>
<dbReference type="PANTHER" id="PTHR10270:SF161">
    <property type="entry name" value="SEX-DETERMINING REGION Y PROTEIN"/>
    <property type="match status" value="1"/>
</dbReference>
<evidence type="ECO:0000256" key="9">
    <source>
        <dbReference type="ARBA" id="ARBA00023163"/>
    </source>
</evidence>
<evidence type="ECO:0000256" key="6">
    <source>
        <dbReference type="ARBA" id="ARBA00022928"/>
    </source>
</evidence>
<evidence type="ECO:0000256" key="3">
    <source>
        <dbReference type="ARBA" id="ARBA00019052"/>
    </source>
</evidence>
<dbReference type="EMBL" id="CAKOFQ010006653">
    <property type="protein sequence ID" value="CAH1954244.1"/>
    <property type="molecule type" value="Genomic_DNA"/>
</dbReference>
<dbReference type="InterPro" id="IPR036910">
    <property type="entry name" value="HMG_box_dom_sf"/>
</dbReference>
<comment type="function">
    <text evidence="11">Transcriptional regulator that controls a genetic switch in male development. It is necessary and sufficient for initiating male sex determination by directing the development of supporting cell precursors (pre-Sertoli cells) as Sertoli rather than granulosa cells. Involved in different aspects of gene regulation including promoter activation or repression. Binds to the DNA consensus sequence 5'-[AT]AACAA[AT]-3'. SRY HMG box recognizes DNA by partial intercalation in the minor groove and promotes DNA bending. Also involved in pre-mRNA splicing. In male adult brain involved in the maintenance of motor functions of dopaminergic neurons.</text>
</comment>
<evidence type="ECO:0000256" key="7">
    <source>
        <dbReference type="ARBA" id="ARBA00023125"/>
    </source>
</evidence>
<evidence type="ECO:0000256" key="5">
    <source>
        <dbReference type="ARBA" id="ARBA00022860"/>
    </source>
</evidence>
<evidence type="ECO:0000256" key="4">
    <source>
        <dbReference type="ARBA" id="ARBA00022782"/>
    </source>
</evidence>
<comment type="subcellular location">
    <subcellularLocation>
        <location evidence="1">Nucleus speckle</location>
    </subcellularLocation>
</comment>
<keyword evidence="12" id="KW-0539">Nucleus</keyword>
<feature type="region of interest" description="Disordered" evidence="13">
    <location>
        <begin position="1"/>
        <end position="28"/>
    </location>
</feature>
<evidence type="ECO:0000256" key="13">
    <source>
        <dbReference type="SAM" id="MobiDB-lite"/>
    </source>
</evidence>
<evidence type="ECO:0000256" key="11">
    <source>
        <dbReference type="ARBA" id="ARBA00045821"/>
    </source>
</evidence>
<gene>
    <name evidence="15" type="ORF">ACAOBT_LOCUS442</name>
</gene>
<feature type="DNA-binding region" description="HMG box" evidence="12">
    <location>
        <begin position="31"/>
        <end position="98"/>
    </location>
</feature>
<keyword evidence="8" id="KW-0010">Activator</keyword>
<dbReference type="GO" id="GO:0001228">
    <property type="term" value="F:DNA-binding transcription activator activity, RNA polymerase II-specific"/>
    <property type="evidence" value="ECO:0007669"/>
    <property type="project" value="TreeGrafter"/>
</dbReference>
<dbReference type="GO" id="GO:0016607">
    <property type="term" value="C:nuclear speck"/>
    <property type="evidence" value="ECO:0007669"/>
    <property type="project" value="UniProtKB-SubCell"/>
</dbReference>
<dbReference type="PANTHER" id="PTHR10270">
    <property type="entry name" value="SOX TRANSCRIPTION FACTOR"/>
    <property type="match status" value="1"/>
</dbReference>
<evidence type="ECO:0000256" key="1">
    <source>
        <dbReference type="ARBA" id="ARBA00004324"/>
    </source>
</evidence>
<dbReference type="GO" id="GO:0030154">
    <property type="term" value="P:cell differentiation"/>
    <property type="evidence" value="ECO:0007669"/>
    <property type="project" value="UniProtKB-KW"/>
</dbReference>
<dbReference type="Proteomes" id="UP001152888">
    <property type="component" value="Unassembled WGS sequence"/>
</dbReference>
<proteinExistence type="inferred from homology"/>
<keyword evidence="9" id="KW-0804">Transcription</keyword>
<dbReference type="InterPro" id="IPR009071">
    <property type="entry name" value="HMG_box_dom"/>
</dbReference>
<evidence type="ECO:0000256" key="8">
    <source>
        <dbReference type="ARBA" id="ARBA00023159"/>
    </source>
</evidence>
<dbReference type="InterPro" id="IPR050140">
    <property type="entry name" value="SRY-related_HMG-box_TF-like"/>
</dbReference>
<dbReference type="GO" id="GO:0007548">
    <property type="term" value="P:sex differentiation"/>
    <property type="evidence" value="ECO:0007669"/>
    <property type="project" value="UniProtKB-KW"/>
</dbReference>
<sequence length="98" mass="11504">MEGKKTDHADDNQRKDTENSMVVKQDLKLKIPRPPNAFMLYANEHRKIMAQQYPADSNKEISKKLGKTWKQLDLKKKAVYFEKANTISEEHKRKYPGN</sequence>
<name>A0A9P0JIW1_ACAOB</name>
<evidence type="ECO:0000313" key="15">
    <source>
        <dbReference type="EMBL" id="CAH1954244.1"/>
    </source>
</evidence>
<keyword evidence="16" id="KW-1185">Reference proteome</keyword>
<dbReference type="PROSITE" id="PS50118">
    <property type="entry name" value="HMG_BOX_2"/>
    <property type="match status" value="1"/>
</dbReference>
<dbReference type="SMART" id="SM00398">
    <property type="entry name" value="HMG"/>
    <property type="match status" value="1"/>
</dbReference>
<organism evidence="15 16">
    <name type="scientific">Acanthoscelides obtectus</name>
    <name type="common">Bean weevil</name>
    <name type="synonym">Bruchus obtectus</name>
    <dbReference type="NCBI Taxonomy" id="200917"/>
    <lineage>
        <taxon>Eukaryota</taxon>
        <taxon>Metazoa</taxon>
        <taxon>Ecdysozoa</taxon>
        <taxon>Arthropoda</taxon>
        <taxon>Hexapoda</taxon>
        <taxon>Insecta</taxon>
        <taxon>Pterygota</taxon>
        <taxon>Neoptera</taxon>
        <taxon>Endopterygota</taxon>
        <taxon>Coleoptera</taxon>
        <taxon>Polyphaga</taxon>
        <taxon>Cucujiformia</taxon>
        <taxon>Chrysomeloidea</taxon>
        <taxon>Chrysomelidae</taxon>
        <taxon>Bruchinae</taxon>
        <taxon>Bruchini</taxon>
        <taxon>Acanthoscelides</taxon>
    </lineage>
</organism>
<keyword evidence="6" id="KW-0726">Sexual differentiation</keyword>
<protein>
    <recommendedName>
        <fullName evidence="3">Sex-determining region Y protein</fullName>
    </recommendedName>
    <alternativeName>
        <fullName evidence="10">Testis-determining factor</fullName>
    </alternativeName>
</protein>
<dbReference type="Pfam" id="PF00505">
    <property type="entry name" value="HMG_box"/>
    <property type="match status" value="1"/>
</dbReference>
<comment type="similarity">
    <text evidence="2">Belongs to the SRY family.</text>
</comment>
<feature type="domain" description="HMG box" evidence="14">
    <location>
        <begin position="31"/>
        <end position="98"/>
    </location>
</feature>
<dbReference type="SUPFAM" id="SSF47095">
    <property type="entry name" value="HMG-box"/>
    <property type="match status" value="1"/>
</dbReference>
<dbReference type="AlphaFoldDB" id="A0A9P0JIW1"/>
<dbReference type="GO" id="GO:0005516">
    <property type="term" value="F:calmodulin binding"/>
    <property type="evidence" value="ECO:0007669"/>
    <property type="project" value="UniProtKB-KW"/>
</dbReference>
<feature type="compositionally biased region" description="Basic and acidic residues" evidence="13">
    <location>
        <begin position="1"/>
        <end position="18"/>
    </location>
</feature>
<comment type="caution">
    <text evidence="15">The sequence shown here is derived from an EMBL/GenBank/DDBJ whole genome shotgun (WGS) entry which is preliminary data.</text>
</comment>
<dbReference type="GO" id="GO:0000978">
    <property type="term" value="F:RNA polymerase II cis-regulatory region sequence-specific DNA binding"/>
    <property type="evidence" value="ECO:0007669"/>
    <property type="project" value="TreeGrafter"/>
</dbReference>
<evidence type="ECO:0000256" key="12">
    <source>
        <dbReference type="PROSITE-ProRule" id="PRU00267"/>
    </source>
</evidence>
<evidence type="ECO:0000256" key="10">
    <source>
        <dbReference type="ARBA" id="ARBA00032498"/>
    </source>
</evidence>
<evidence type="ECO:0000256" key="2">
    <source>
        <dbReference type="ARBA" id="ARBA00005998"/>
    </source>
</evidence>
<keyword evidence="7 12" id="KW-0238">DNA-binding</keyword>
<evidence type="ECO:0000259" key="14">
    <source>
        <dbReference type="PROSITE" id="PS50118"/>
    </source>
</evidence>
<accession>A0A9P0JIW1</accession>
<keyword evidence="4" id="KW-0221">Differentiation</keyword>
<reference evidence="15" key="1">
    <citation type="submission" date="2022-03" db="EMBL/GenBank/DDBJ databases">
        <authorList>
            <person name="Sayadi A."/>
        </authorList>
    </citation>
    <scope>NUCLEOTIDE SEQUENCE</scope>
</reference>
<dbReference type="OrthoDB" id="6247875at2759"/>